<dbReference type="EMBL" id="CP025682">
    <property type="protein sequence ID" value="AUN94269.1"/>
    <property type="molecule type" value="Genomic_DNA"/>
</dbReference>
<feature type="domain" description="YbaK/aminoacyl-tRNA synthetase-associated" evidence="2">
    <location>
        <begin position="39"/>
        <end position="111"/>
    </location>
</feature>
<dbReference type="InterPro" id="IPR036754">
    <property type="entry name" value="YbaK/aa-tRNA-synt-asso_dom_sf"/>
</dbReference>
<proteinExistence type="predicted"/>
<evidence type="ECO:0000259" key="2">
    <source>
        <dbReference type="Pfam" id="PF04073"/>
    </source>
</evidence>
<dbReference type="InterPro" id="IPR007214">
    <property type="entry name" value="YbaK/aa-tRNA-synth-assoc-dom"/>
</dbReference>
<dbReference type="SUPFAM" id="SSF55826">
    <property type="entry name" value="YbaK/ProRS associated domain"/>
    <property type="match status" value="1"/>
</dbReference>
<dbReference type="AlphaFoldDB" id="A0A2I6S4T8"/>
<name>A0A2I6S4T8_9RHOO</name>
<dbReference type="Pfam" id="PF04073">
    <property type="entry name" value="tRNA_edit"/>
    <property type="match status" value="1"/>
</dbReference>
<evidence type="ECO:0000256" key="1">
    <source>
        <dbReference type="SAM" id="MobiDB-lite"/>
    </source>
</evidence>
<dbReference type="KEGG" id="atw:C0099_04525"/>
<sequence length="123" mass="13818">MSRKELHAPETPATKWLRQHDVPFSTHLYEYEEHGGTAVSARELNLPEHAIVKTLVMQDENARPLIVLMHGDCEVTTRELARQSGRKRIEICPPDQANRHSGYLVGGTSPAPPQESSATRLRN</sequence>
<feature type="compositionally biased region" description="Polar residues" evidence="1">
    <location>
        <begin position="114"/>
        <end position="123"/>
    </location>
</feature>
<dbReference type="GO" id="GO:0002161">
    <property type="term" value="F:aminoacyl-tRNA deacylase activity"/>
    <property type="evidence" value="ECO:0007669"/>
    <property type="project" value="InterPro"/>
</dbReference>
<dbReference type="Proteomes" id="UP000242205">
    <property type="component" value="Chromosome"/>
</dbReference>
<dbReference type="Gene3D" id="3.90.960.10">
    <property type="entry name" value="YbaK/aminoacyl-tRNA synthetase-associated domain"/>
    <property type="match status" value="1"/>
</dbReference>
<organism evidence="3 4">
    <name type="scientific">Pseudazoarcus pumilus</name>
    <dbReference type="NCBI Taxonomy" id="2067960"/>
    <lineage>
        <taxon>Bacteria</taxon>
        <taxon>Pseudomonadati</taxon>
        <taxon>Pseudomonadota</taxon>
        <taxon>Betaproteobacteria</taxon>
        <taxon>Rhodocyclales</taxon>
        <taxon>Zoogloeaceae</taxon>
        <taxon>Pseudazoarcus</taxon>
    </lineage>
</organism>
<gene>
    <name evidence="3" type="ORF">C0099_04525</name>
</gene>
<protein>
    <recommendedName>
        <fullName evidence="2">YbaK/aminoacyl-tRNA synthetase-associated domain-containing protein</fullName>
    </recommendedName>
</protein>
<keyword evidence="4" id="KW-1185">Reference proteome</keyword>
<evidence type="ECO:0000313" key="3">
    <source>
        <dbReference type="EMBL" id="AUN94269.1"/>
    </source>
</evidence>
<dbReference type="OrthoDB" id="9809296at2"/>
<evidence type="ECO:0000313" key="4">
    <source>
        <dbReference type="Proteomes" id="UP000242205"/>
    </source>
</evidence>
<feature type="region of interest" description="Disordered" evidence="1">
    <location>
        <begin position="92"/>
        <end position="123"/>
    </location>
</feature>
<reference evidence="3 4" key="1">
    <citation type="submission" date="2018-01" db="EMBL/GenBank/DDBJ databases">
        <authorList>
            <person name="Fu G.-Y."/>
        </authorList>
    </citation>
    <scope>NUCLEOTIDE SEQUENCE [LARGE SCALE GENOMIC DNA]</scope>
    <source>
        <strain evidence="3 4">SY39</strain>
    </source>
</reference>
<accession>A0A2I6S4T8</accession>